<dbReference type="Ensembl" id="ENSPKIT00000030766.1">
    <property type="protein sequence ID" value="ENSPKIP00000006735.1"/>
    <property type="gene ID" value="ENSPKIG00000022893.1"/>
</dbReference>
<protein>
    <recommendedName>
        <fullName evidence="1">RING finger protein 141</fullName>
    </recommendedName>
</protein>
<dbReference type="PANTHER" id="PTHR12109:SF3">
    <property type="entry name" value="RING FINGER PROTEIN 141"/>
    <property type="match status" value="1"/>
</dbReference>
<evidence type="ECO:0000313" key="8">
    <source>
        <dbReference type="Proteomes" id="UP000261540"/>
    </source>
</evidence>
<dbReference type="GO" id="GO:0008270">
    <property type="term" value="F:zinc ion binding"/>
    <property type="evidence" value="ECO:0007669"/>
    <property type="project" value="UniProtKB-KW"/>
</dbReference>
<dbReference type="InterPro" id="IPR013083">
    <property type="entry name" value="Znf_RING/FYVE/PHD"/>
</dbReference>
<dbReference type="PROSITE" id="PS00518">
    <property type="entry name" value="ZF_RING_1"/>
    <property type="match status" value="1"/>
</dbReference>
<accession>A0A3B3QME0</accession>
<proteinExistence type="predicted"/>
<sequence>MGQEISSQTQSVINRLPEKVARHGGLLRESGYLSYEEFLGRVAELNDVTAKLAAGQQKHLLFEVQPGSDASALWKVSVRIVCTKINKENGLVEASRIMNLYQFIQLYKDITGQAAAVMTSQGDAETSSGEAASADACQASMWMGRVQELTEEEECCICMEGRADLTLPCAHSFCQKCIDKWSDRSRHCPICRLQVAGVGESWVMSDAPTEEDIANHILHLADEAGQPLRP</sequence>
<dbReference type="Gene3D" id="3.30.40.10">
    <property type="entry name" value="Zinc/RING finger domain, C3HC4 (zinc finger)"/>
    <property type="match status" value="1"/>
</dbReference>
<dbReference type="GeneTree" id="ENSGT00390000003145"/>
<evidence type="ECO:0000256" key="2">
    <source>
        <dbReference type="ARBA" id="ARBA00022723"/>
    </source>
</evidence>
<keyword evidence="4" id="KW-0862">Zinc</keyword>
<dbReference type="SUPFAM" id="SSF57850">
    <property type="entry name" value="RING/U-box"/>
    <property type="match status" value="1"/>
</dbReference>
<dbReference type="Proteomes" id="UP000261540">
    <property type="component" value="Unplaced"/>
</dbReference>
<evidence type="ECO:0000256" key="1">
    <source>
        <dbReference type="ARBA" id="ARBA00022017"/>
    </source>
</evidence>
<dbReference type="GO" id="GO:0004842">
    <property type="term" value="F:ubiquitin-protein transferase activity"/>
    <property type="evidence" value="ECO:0007669"/>
    <property type="project" value="TreeGrafter"/>
</dbReference>
<evidence type="ECO:0000256" key="4">
    <source>
        <dbReference type="ARBA" id="ARBA00022833"/>
    </source>
</evidence>
<evidence type="ECO:0000259" key="6">
    <source>
        <dbReference type="PROSITE" id="PS50089"/>
    </source>
</evidence>
<evidence type="ECO:0000313" key="7">
    <source>
        <dbReference type="Ensembl" id="ENSPKIP00000006735.1"/>
    </source>
</evidence>
<dbReference type="PANTHER" id="PTHR12109">
    <property type="entry name" value="RING FINGER PROTEIN 141-RELATED"/>
    <property type="match status" value="1"/>
</dbReference>
<dbReference type="STRING" id="1676925.ENSPKIP00000006735"/>
<dbReference type="PROSITE" id="PS50089">
    <property type="entry name" value="ZF_RING_2"/>
    <property type="match status" value="1"/>
</dbReference>
<keyword evidence="3 5" id="KW-0863">Zinc-finger</keyword>
<keyword evidence="2" id="KW-0479">Metal-binding</keyword>
<dbReference type="CDD" id="cd16545">
    <property type="entry name" value="RING-HC_RNF141"/>
    <property type="match status" value="1"/>
</dbReference>
<evidence type="ECO:0000256" key="5">
    <source>
        <dbReference type="PROSITE-ProRule" id="PRU00175"/>
    </source>
</evidence>
<dbReference type="InterPro" id="IPR017907">
    <property type="entry name" value="Znf_RING_CS"/>
</dbReference>
<dbReference type="OrthoDB" id="1630758at2759"/>
<dbReference type="InterPro" id="IPR043400">
    <property type="entry name" value="RING-HC_RNF141"/>
</dbReference>
<dbReference type="InterPro" id="IPR001841">
    <property type="entry name" value="Znf_RING"/>
</dbReference>
<organism evidence="7 8">
    <name type="scientific">Paramormyrops kingsleyae</name>
    <dbReference type="NCBI Taxonomy" id="1676925"/>
    <lineage>
        <taxon>Eukaryota</taxon>
        <taxon>Metazoa</taxon>
        <taxon>Chordata</taxon>
        <taxon>Craniata</taxon>
        <taxon>Vertebrata</taxon>
        <taxon>Euteleostomi</taxon>
        <taxon>Actinopterygii</taxon>
        <taxon>Neopterygii</taxon>
        <taxon>Teleostei</taxon>
        <taxon>Osteoglossocephala</taxon>
        <taxon>Osteoglossomorpha</taxon>
        <taxon>Osteoglossiformes</taxon>
        <taxon>Mormyridae</taxon>
        <taxon>Paramormyrops</taxon>
    </lineage>
</organism>
<dbReference type="Pfam" id="PF13639">
    <property type="entry name" value="zf-RING_2"/>
    <property type="match status" value="1"/>
</dbReference>
<reference evidence="7" key="2">
    <citation type="submission" date="2025-09" db="UniProtKB">
        <authorList>
            <consortium name="Ensembl"/>
        </authorList>
    </citation>
    <scope>IDENTIFICATION</scope>
</reference>
<evidence type="ECO:0000256" key="3">
    <source>
        <dbReference type="ARBA" id="ARBA00022771"/>
    </source>
</evidence>
<keyword evidence="8" id="KW-1185">Reference proteome</keyword>
<dbReference type="AlphaFoldDB" id="A0A3B3QME0"/>
<name>A0A3B3QME0_9TELE</name>
<reference evidence="7" key="1">
    <citation type="submission" date="2025-08" db="UniProtKB">
        <authorList>
            <consortium name="Ensembl"/>
        </authorList>
    </citation>
    <scope>IDENTIFICATION</scope>
</reference>
<dbReference type="InterPro" id="IPR047126">
    <property type="entry name" value="RNF141-like"/>
</dbReference>
<feature type="domain" description="RING-type" evidence="6">
    <location>
        <begin position="155"/>
        <end position="192"/>
    </location>
</feature>
<dbReference type="GO" id="GO:0051865">
    <property type="term" value="P:protein autoubiquitination"/>
    <property type="evidence" value="ECO:0007669"/>
    <property type="project" value="TreeGrafter"/>
</dbReference>
<dbReference type="SMART" id="SM00184">
    <property type="entry name" value="RING"/>
    <property type="match status" value="1"/>
</dbReference>